<comment type="subcellular location">
    <subcellularLocation>
        <location evidence="1">Membrane</location>
        <topology evidence="1">Single-pass membrane protein</topology>
    </subcellularLocation>
</comment>
<name>A0ABU5L8Q7_9RICK</name>
<evidence type="ECO:0000256" key="1">
    <source>
        <dbReference type="ARBA" id="ARBA00004167"/>
    </source>
</evidence>
<keyword evidence="3 5" id="KW-1133">Transmembrane helix</keyword>
<organism evidence="7 8">
    <name type="scientific">Candidatus Cyrtobacter comes</name>
    <dbReference type="NCBI Taxonomy" id="675776"/>
    <lineage>
        <taxon>Bacteria</taxon>
        <taxon>Pseudomonadati</taxon>
        <taxon>Pseudomonadota</taxon>
        <taxon>Alphaproteobacteria</taxon>
        <taxon>Rickettsiales</taxon>
        <taxon>Candidatus Midichloriaceae</taxon>
        <taxon>Candidatus Cyrtobacter</taxon>
    </lineage>
</organism>
<evidence type="ECO:0000256" key="2">
    <source>
        <dbReference type="ARBA" id="ARBA00022692"/>
    </source>
</evidence>
<keyword evidence="4 5" id="KW-0472">Membrane</keyword>
<sequence length="269" mass="31169">MYLQIGNLHKIILSILASNNDYKKAFIMLIKKLLQKLTKDNHSAQPDKTQAAQSKEGYSFKTWSNDRYGSILVQRNLLLLITVILLLVMFVSIMTIRYLRSTKSVEPFIIEIEKKTGVPTVVEPVSIQMYSADEAVRRSLIWQYITAREEYNNSTYSFNFMNTVRVLSSPDVYYGDYRPKFGIANPKSPYNLYGNASSIKVSLKSMIFPTKNSVQVRLLREVMGNIGMKSDKIVFMEFEFKNIEMNNMERMINPLGFQVTLYRIEDERS</sequence>
<evidence type="ECO:0000313" key="8">
    <source>
        <dbReference type="Proteomes" id="UP001293791"/>
    </source>
</evidence>
<reference evidence="7 8" key="1">
    <citation type="submission" date="2023-02" db="EMBL/GenBank/DDBJ databases">
        <title>Host association and intracellularity evolved multiple times independently in the Rickettsiales.</title>
        <authorList>
            <person name="Castelli M."/>
            <person name="Nardi T."/>
            <person name="Gammuto L."/>
            <person name="Bellinzona G."/>
            <person name="Sabaneyeva E."/>
            <person name="Potekhin A."/>
            <person name="Serra V."/>
            <person name="Petroni G."/>
            <person name="Sassera D."/>
        </authorList>
    </citation>
    <scope>NUCLEOTIDE SEQUENCE [LARGE SCALE GENOMIC DNA]</scope>
    <source>
        <strain evidence="7 8">BOD18</strain>
    </source>
</reference>
<dbReference type="SUPFAM" id="SSF54427">
    <property type="entry name" value="NTF2-like"/>
    <property type="match status" value="1"/>
</dbReference>
<accession>A0ABU5L8Q7</accession>
<keyword evidence="8" id="KW-1185">Reference proteome</keyword>
<comment type="caution">
    <text evidence="7">The sequence shown here is derived from an EMBL/GenBank/DDBJ whole genome shotgun (WGS) entry which is preliminary data.</text>
</comment>
<dbReference type="CDD" id="cd16424">
    <property type="entry name" value="VirB8"/>
    <property type="match status" value="1"/>
</dbReference>
<dbReference type="Gene3D" id="3.10.450.230">
    <property type="entry name" value="VirB8 protein"/>
    <property type="match status" value="1"/>
</dbReference>
<dbReference type="EMBL" id="JARGYT010000056">
    <property type="protein sequence ID" value="MDZ5762503.1"/>
    <property type="molecule type" value="Genomic_DNA"/>
</dbReference>
<evidence type="ECO:0000259" key="6">
    <source>
        <dbReference type="Pfam" id="PF04335"/>
    </source>
</evidence>
<evidence type="ECO:0000256" key="4">
    <source>
        <dbReference type="ARBA" id="ARBA00023136"/>
    </source>
</evidence>
<dbReference type="InterPro" id="IPR032710">
    <property type="entry name" value="NTF2-like_dom_sf"/>
</dbReference>
<evidence type="ECO:0000256" key="3">
    <source>
        <dbReference type="ARBA" id="ARBA00022989"/>
    </source>
</evidence>
<keyword evidence="2 5" id="KW-0812">Transmembrane</keyword>
<evidence type="ECO:0000313" key="7">
    <source>
        <dbReference type="EMBL" id="MDZ5762503.1"/>
    </source>
</evidence>
<proteinExistence type="predicted"/>
<gene>
    <name evidence="7" type="ORF">Cyrtocomes_00890</name>
</gene>
<dbReference type="Pfam" id="PF04335">
    <property type="entry name" value="VirB8"/>
    <property type="match status" value="1"/>
</dbReference>
<feature type="domain" description="Bacterial virulence protein VirB8" evidence="6">
    <location>
        <begin position="62"/>
        <end position="267"/>
    </location>
</feature>
<dbReference type="InterPro" id="IPR007430">
    <property type="entry name" value="VirB8"/>
</dbReference>
<evidence type="ECO:0000256" key="5">
    <source>
        <dbReference type="SAM" id="Phobius"/>
    </source>
</evidence>
<protein>
    <submittedName>
        <fullName evidence="7">Type IV secretion system protein VirB8</fullName>
    </submittedName>
</protein>
<dbReference type="Proteomes" id="UP001293791">
    <property type="component" value="Unassembled WGS sequence"/>
</dbReference>
<feature type="transmembrane region" description="Helical" evidence="5">
    <location>
        <begin position="77"/>
        <end position="99"/>
    </location>
</feature>